<evidence type="ECO:0000256" key="3">
    <source>
        <dbReference type="SAM" id="MobiDB-lite"/>
    </source>
</evidence>
<dbReference type="EMBL" id="JAFNEN010001047">
    <property type="protein sequence ID" value="KAG8175240.1"/>
    <property type="molecule type" value="Genomic_DNA"/>
</dbReference>
<dbReference type="Proteomes" id="UP000827092">
    <property type="component" value="Unassembled WGS sequence"/>
</dbReference>
<dbReference type="PANTHER" id="PTHR16198">
    <property type="match status" value="1"/>
</dbReference>
<feature type="non-terminal residue" evidence="5">
    <location>
        <position position="897"/>
    </location>
</feature>
<feature type="compositionally biased region" description="Basic residues" evidence="3">
    <location>
        <begin position="648"/>
        <end position="659"/>
    </location>
</feature>
<feature type="region of interest" description="Disordered" evidence="3">
    <location>
        <begin position="625"/>
        <end position="703"/>
    </location>
</feature>
<evidence type="ECO:0000256" key="2">
    <source>
        <dbReference type="ARBA" id="ARBA00023242"/>
    </source>
</evidence>
<feature type="domain" description="KANL2-like probable zinc-finger" evidence="4">
    <location>
        <begin position="560"/>
        <end position="618"/>
    </location>
</feature>
<feature type="compositionally biased region" description="Polar residues" evidence="3">
    <location>
        <begin position="198"/>
        <end position="207"/>
    </location>
</feature>
<gene>
    <name evidence="5" type="ORF">JTE90_012608</name>
</gene>
<name>A0AAV6TTM4_9ARAC</name>
<dbReference type="AlphaFoldDB" id="A0AAV6TTM4"/>
<dbReference type="Pfam" id="PF13891">
    <property type="entry name" value="zf-C3HC3H_KANSL2"/>
    <property type="match status" value="2"/>
</dbReference>
<evidence type="ECO:0000313" key="5">
    <source>
        <dbReference type="EMBL" id="KAG8175240.1"/>
    </source>
</evidence>
<keyword evidence="6" id="KW-1185">Reference proteome</keyword>
<protein>
    <recommendedName>
        <fullName evidence="4">KANL2-like probable zinc-finger domain-containing protein</fullName>
    </recommendedName>
</protein>
<accession>A0AAV6TTM4</accession>
<comment type="subcellular location">
    <subcellularLocation>
        <location evidence="1">Nucleus</location>
    </subcellularLocation>
</comment>
<dbReference type="PANTHER" id="PTHR16198:SF2">
    <property type="entry name" value="INO80 COMPLEX SUBUNIT D"/>
    <property type="match status" value="1"/>
</dbReference>
<evidence type="ECO:0000259" key="4">
    <source>
        <dbReference type="Pfam" id="PF13891"/>
    </source>
</evidence>
<sequence length="897" mass="100168">MIQSKKLSFVEIERTKSYLSSPVIHKLINVDDIDLLETSICKYVTPSKKLFKSVVRIAKLCKQRRINGYAFCIRHILEDKSAPFKQCAHVARYNKQKCTNPIPSNENREFCNSHMQVAGFLPKKERKIKKEKEVLLSVEGKLKFADRLKALLTKENGVSCNDDTFNSDDPYAFPDTVSETENGCIGFSATPILRNAWNSSQKSSQVDAPSVDLPSKGEPTSKTPPVIENKLKNAVPALSKTVSRLHAKIAHNRLLDKQRKTQDASQGPIPLLNTQFTAIGCIVKDEHTSSMETNSFHSESSEEKAMADVKCEVEIKIEPTEDSIQTEDSVASICVPSPNPPLAMQVDSHISSGMNSCSSSMSEKFFCEEEKCSTPSERSSSSKANPHFLNGKYQDIERGSAKIPIVLRKLHRIFKNKKRKEQYIIPSAFDSSESESDSETESNFLSQVSNFSAWDRLCSSSLQNMRGESRSVQQAQLKSELLRNYYQLCRLQTLNKQQKLHQQHIVHLLSEASQACPNQATDILASHLKMLAPVKQKNCSSNPPVPDPLEKKICYFKQDDVTCDNTALPYTWHCKRHIMYNVDQLLFEHCTAKFSNNTQCCIPVFDVCHELPLCFEHAKKRDNYNKMASEPKPKKPRKKPKPSALTRPPKRGKKKKKAVRPPSPIPSALPSLSNTSCSQSELPNADSFTSDGIKSEDTSTVQDLNKDVNGELHAEMEDDLEGFSPGAIDKTLELPIDTAELANQATKLLEEHDFTEVLNKIPDDAFNDLFVDSRNGEYIPTREEAEELERALAVVSKDVHLSRESLAKLSSSTTGPDLEELERTIEIHSSLLGADNLTSAIDENSFADLPNNHMESLNVISSSFSTSDLNSFTQALSAMTPESLDQNHLPPVTEGSV</sequence>
<dbReference type="InterPro" id="IPR025927">
    <property type="entry name" value="Znf_KANL2-like"/>
</dbReference>
<feature type="domain" description="KANL2-like probable zinc-finger" evidence="4">
    <location>
        <begin position="59"/>
        <end position="115"/>
    </location>
</feature>
<dbReference type="GO" id="GO:0005634">
    <property type="term" value="C:nucleus"/>
    <property type="evidence" value="ECO:0007669"/>
    <property type="project" value="UniProtKB-SubCell"/>
</dbReference>
<feature type="compositionally biased region" description="Polar residues" evidence="3">
    <location>
        <begin position="674"/>
        <end position="703"/>
    </location>
</feature>
<proteinExistence type="predicted"/>
<evidence type="ECO:0000256" key="1">
    <source>
        <dbReference type="ARBA" id="ARBA00004123"/>
    </source>
</evidence>
<feature type="region of interest" description="Disordered" evidence="3">
    <location>
        <begin position="198"/>
        <end position="226"/>
    </location>
</feature>
<reference evidence="5 6" key="1">
    <citation type="journal article" date="2022" name="Nat. Ecol. Evol.">
        <title>A masculinizing supergene underlies an exaggerated male reproductive morph in a spider.</title>
        <authorList>
            <person name="Hendrickx F."/>
            <person name="De Corte Z."/>
            <person name="Sonet G."/>
            <person name="Van Belleghem S.M."/>
            <person name="Kostlbacher S."/>
            <person name="Vangestel C."/>
        </authorList>
    </citation>
    <scope>NUCLEOTIDE SEQUENCE [LARGE SCALE GENOMIC DNA]</scope>
    <source>
        <strain evidence="5">W744_W776</strain>
    </source>
</reference>
<organism evidence="5 6">
    <name type="scientific">Oedothorax gibbosus</name>
    <dbReference type="NCBI Taxonomy" id="931172"/>
    <lineage>
        <taxon>Eukaryota</taxon>
        <taxon>Metazoa</taxon>
        <taxon>Ecdysozoa</taxon>
        <taxon>Arthropoda</taxon>
        <taxon>Chelicerata</taxon>
        <taxon>Arachnida</taxon>
        <taxon>Araneae</taxon>
        <taxon>Araneomorphae</taxon>
        <taxon>Entelegynae</taxon>
        <taxon>Araneoidea</taxon>
        <taxon>Linyphiidae</taxon>
        <taxon>Erigoninae</taxon>
        <taxon>Oedothorax</taxon>
    </lineage>
</organism>
<evidence type="ECO:0000313" key="6">
    <source>
        <dbReference type="Proteomes" id="UP000827092"/>
    </source>
</evidence>
<keyword evidence="2" id="KW-0539">Nucleus</keyword>
<comment type="caution">
    <text evidence="5">The sequence shown here is derived from an EMBL/GenBank/DDBJ whole genome shotgun (WGS) entry which is preliminary data.</text>
</comment>